<proteinExistence type="predicted"/>
<keyword evidence="6" id="KW-1185">Reference proteome</keyword>
<accession>A0A9Q1I826</accession>
<feature type="non-terminal residue" evidence="5">
    <location>
        <position position="1"/>
    </location>
</feature>
<dbReference type="InterPro" id="IPR054504">
    <property type="entry name" value="PWWP_KDM3B"/>
</dbReference>
<dbReference type="Proteomes" id="UP001152622">
    <property type="component" value="Unassembled WGS sequence"/>
</dbReference>
<dbReference type="OrthoDB" id="1667110at2759"/>
<feature type="domain" description="DUF7030" evidence="4">
    <location>
        <begin position="7"/>
        <end position="67"/>
    </location>
</feature>
<protein>
    <submittedName>
        <fullName evidence="5">Uncharacterized protein</fullName>
    </submittedName>
</protein>
<dbReference type="InterPro" id="IPR054294">
    <property type="entry name" value="DUF7030"/>
</dbReference>
<feature type="compositionally biased region" description="Polar residues" evidence="1">
    <location>
        <begin position="334"/>
        <end position="345"/>
    </location>
</feature>
<organism evidence="5 6">
    <name type="scientific">Synaphobranchus kaupii</name>
    <name type="common">Kaup's arrowtooth eel</name>
    <dbReference type="NCBI Taxonomy" id="118154"/>
    <lineage>
        <taxon>Eukaryota</taxon>
        <taxon>Metazoa</taxon>
        <taxon>Chordata</taxon>
        <taxon>Craniata</taxon>
        <taxon>Vertebrata</taxon>
        <taxon>Euteleostomi</taxon>
        <taxon>Actinopterygii</taxon>
        <taxon>Neopterygii</taxon>
        <taxon>Teleostei</taxon>
        <taxon>Anguilliformes</taxon>
        <taxon>Synaphobranchidae</taxon>
        <taxon>Synaphobranchus</taxon>
    </lineage>
</organism>
<feature type="compositionally biased region" description="Low complexity" evidence="1">
    <location>
        <begin position="387"/>
        <end position="400"/>
    </location>
</feature>
<gene>
    <name evidence="5" type="ORF">SKAU_G00430700</name>
</gene>
<dbReference type="Pfam" id="PF22988">
    <property type="entry name" value="PWWP_KDM3B"/>
    <property type="match status" value="1"/>
</dbReference>
<reference evidence="5" key="1">
    <citation type="journal article" date="2023" name="Science">
        <title>Genome structures resolve the early diversification of teleost fishes.</title>
        <authorList>
            <person name="Parey E."/>
            <person name="Louis A."/>
            <person name="Montfort J."/>
            <person name="Bouchez O."/>
            <person name="Roques C."/>
            <person name="Iampietro C."/>
            <person name="Lluch J."/>
            <person name="Castinel A."/>
            <person name="Donnadieu C."/>
            <person name="Desvignes T."/>
            <person name="Floi Bucao C."/>
            <person name="Jouanno E."/>
            <person name="Wen M."/>
            <person name="Mejri S."/>
            <person name="Dirks R."/>
            <person name="Jansen H."/>
            <person name="Henkel C."/>
            <person name="Chen W.J."/>
            <person name="Zahm M."/>
            <person name="Cabau C."/>
            <person name="Klopp C."/>
            <person name="Thompson A.W."/>
            <person name="Robinson-Rechavi M."/>
            <person name="Braasch I."/>
            <person name="Lecointre G."/>
            <person name="Bobe J."/>
            <person name="Postlethwait J.H."/>
            <person name="Berthelot C."/>
            <person name="Roest Crollius H."/>
            <person name="Guiguen Y."/>
        </authorList>
    </citation>
    <scope>NUCLEOTIDE SEQUENCE</scope>
    <source>
        <strain evidence="5">WJC10195</strain>
    </source>
</reference>
<feature type="region of interest" description="Disordered" evidence="1">
    <location>
        <begin position="245"/>
        <end position="303"/>
    </location>
</feature>
<dbReference type="Pfam" id="PF22989">
    <property type="entry name" value="DUF7030"/>
    <property type="match status" value="1"/>
</dbReference>
<evidence type="ECO:0000313" key="6">
    <source>
        <dbReference type="Proteomes" id="UP001152622"/>
    </source>
</evidence>
<sequence>MGDSLGLVGKRLLFLFGDVKAAAETKALRNRDWLRGTVRAVSVIGLDSPGVEVFVEFEECPLQRRSWIQIYGEDVCVVLVESAIVWVARSDTTLSGEGATVWPALSYRPLVDRVGLGSLVPVESFVDRTLNFLPDGDSLQRFEVEKETGNCLLQDQPSLQAAVRSWHRDFELQEVLRRGSCTIQGQRVRVYQPEFDQPWALGLVSQHNSVSHIMEVTIDKGEEKQLVDPRVIHVMLAEDLSEEAGMGGWGRKESDGGKGEIGRRRRNASEGDGDVVPKRPKASGERDVGGNNNGGGASSNSTNEGVATWATAAVAGGGVNSSASATAPPPGGVSPNSFSITSLCQSHADGRALPTHTPTPPPPLKPAPVPPLPNTPFPATGHMPRLTRAASPKPTTTAPPEGDKGTAALVNSSPPLQDPKPSIMATAGFKIPATPVFGEGPTRTPMQPNRTAPVTDGRSFGFSFSSGGEPARDVLSSQNVFFQCLATGGQGSSGGCFPAATQDAAPGPAKVAGPSDVEKKTGGLFGSVPPVTLDIREQDKVLEPLTGAKPSSMHENLFLHAPKGNEPANPFLLFREKTIAHSPFGGQSAPQPTSTTAPDSVAMVTNGSCGPADGQQNLFTMSEPPKSLLTSLFSSCLPRAPQPTALPLEMPKSSRDGTESVGQVHSAGSGFFSVFSGAIVSGCGDVPLDFVASPKNFSLDNRGLSLKQESDSSTNNSDLSDLSEAEDGPGGAPRALGEGAGGALLLEKSKGVGRGRPRSKPCT</sequence>
<feature type="compositionally biased region" description="Basic residues" evidence="1">
    <location>
        <begin position="751"/>
        <end position="763"/>
    </location>
</feature>
<feature type="compositionally biased region" description="Basic and acidic residues" evidence="1">
    <location>
        <begin position="250"/>
        <end position="262"/>
    </location>
</feature>
<evidence type="ECO:0000259" key="2">
    <source>
        <dbReference type="Pfam" id="PF22987"/>
    </source>
</evidence>
<evidence type="ECO:0000259" key="4">
    <source>
        <dbReference type="Pfam" id="PF22989"/>
    </source>
</evidence>
<comment type="caution">
    <text evidence="5">The sequence shown here is derived from an EMBL/GenBank/DDBJ whole genome shotgun (WGS) entry which is preliminary data.</text>
</comment>
<feature type="region of interest" description="Disordered" evidence="1">
    <location>
        <begin position="318"/>
        <end position="418"/>
    </location>
</feature>
<evidence type="ECO:0000259" key="3">
    <source>
        <dbReference type="Pfam" id="PF22988"/>
    </source>
</evidence>
<feature type="domain" description="Lysine-specific demethylase 3B PWWP" evidence="3">
    <location>
        <begin position="78"/>
        <end position="173"/>
    </location>
</feature>
<feature type="compositionally biased region" description="Pro residues" evidence="1">
    <location>
        <begin position="357"/>
        <end position="376"/>
    </location>
</feature>
<feature type="region of interest" description="Disordered" evidence="1">
    <location>
        <begin position="643"/>
        <end position="663"/>
    </location>
</feature>
<dbReference type="InterPro" id="IPR054503">
    <property type="entry name" value="KDM3AB_Tudor"/>
</dbReference>
<name>A0A9Q1I826_SYNKA</name>
<feature type="compositionally biased region" description="Low complexity" evidence="1">
    <location>
        <begin position="711"/>
        <end position="720"/>
    </location>
</feature>
<feature type="region of interest" description="Disordered" evidence="1">
    <location>
        <begin position="703"/>
        <end position="763"/>
    </location>
</feature>
<dbReference type="AlphaFoldDB" id="A0A9Q1I826"/>
<dbReference type="EMBL" id="JAINUF010000091">
    <property type="protein sequence ID" value="KAJ8331948.1"/>
    <property type="molecule type" value="Genomic_DNA"/>
</dbReference>
<evidence type="ECO:0000256" key="1">
    <source>
        <dbReference type="SAM" id="MobiDB-lite"/>
    </source>
</evidence>
<feature type="domain" description="Lysine-specific demethylase 3A/B tudor" evidence="2">
    <location>
        <begin position="175"/>
        <end position="247"/>
    </location>
</feature>
<evidence type="ECO:0000313" key="5">
    <source>
        <dbReference type="EMBL" id="KAJ8331948.1"/>
    </source>
</evidence>
<dbReference type="Pfam" id="PF22987">
    <property type="entry name" value="Tudor_KDM3B"/>
    <property type="match status" value="1"/>
</dbReference>